<feature type="compositionally biased region" description="Acidic residues" evidence="1">
    <location>
        <begin position="245"/>
        <end position="256"/>
    </location>
</feature>
<keyword evidence="4" id="KW-1185">Reference proteome</keyword>
<evidence type="ECO:0000313" key="3">
    <source>
        <dbReference type="EMBL" id="KAK7105545.1"/>
    </source>
</evidence>
<dbReference type="AlphaFoldDB" id="A0AAN9GG50"/>
<feature type="compositionally biased region" description="Basic and acidic residues" evidence="1">
    <location>
        <begin position="224"/>
        <end position="244"/>
    </location>
</feature>
<accession>A0AAN9GG50</accession>
<keyword evidence="2" id="KW-0472">Membrane</keyword>
<gene>
    <name evidence="3" type="ORF">V1264_016910</name>
</gene>
<feature type="compositionally biased region" description="Basic and acidic residues" evidence="1">
    <location>
        <begin position="325"/>
        <end position="337"/>
    </location>
</feature>
<evidence type="ECO:0000313" key="4">
    <source>
        <dbReference type="Proteomes" id="UP001374579"/>
    </source>
</evidence>
<evidence type="ECO:0000256" key="1">
    <source>
        <dbReference type="SAM" id="MobiDB-lite"/>
    </source>
</evidence>
<feature type="region of interest" description="Disordered" evidence="1">
    <location>
        <begin position="305"/>
        <end position="340"/>
    </location>
</feature>
<comment type="caution">
    <text evidence="3">The sequence shown here is derived from an EMBL/GenBank/DDBJ whole genome shotgun (WGS) entry which is preliminary data.</text>
</comment>
<feature type="transmembrane region" description="Helical" evidence="2">
    <location>
        <begin position="262"/>
        <end position="284"/>
    </location>
</feature>
<keyword evidence="2" id="KW-0812">Transmembrane</keyword>
<dbReference type="Proteomes" id="UP001374579">
    <property type="component" value="Unassembled WGS sequence"/>
</dbReference>
<organism evidence="3 4">
    <name type="scientific">Littorina saxatilis</name>
    <dbReference type="NCBI Taxonomy" id="31220"/>
    <lineage>
        <taxon>Eukaryota</taxon>
        <taxon>Metazoa</taxon>
        <taxon>Spiralia</taxon>
        <taxon>Lophotrochozoa</taxon>
        <taxon>Mollusca</taxon>
        <taxon>Gastropoda</taxon>
        <taxon>Caenogastropoda</taxon>
        <taxon>Littorinimorpha</taxon>
        <taxon>Littorinoidea</taxon>
        <taxon>Littorinidae</taxon>
        <taxon>Littorina</taxon>
    </lineage>
</organism>
<evidence type="ECO:0000256" key="2">
    <source>
        <dbReference type="SAM" id="Phobius"/>
    </source>
</evidence>
<feature type="region of interest" description="Disordered" evidence="1">
    <location>
        <begin position="202"/>
        <end position="256"/>
    </location>
</feature>
<name>A0AAN9GG50_9CAEN</name>
<reference evidence="3 4" key="1">
    <citation type="submission" date="2024-02" db="EMBL/GenBank/DDBJ databases">
        <title>Chromosome-scale genome assembly of the rough periwinkle Littorina saxatilis.</title>
        <authorList>
            <person name="De Jode A."/>
            <person name="Faria R."/>
            <person name="Formenti G."/>
            <person name="Sims Y."/>
            <person name="Smith T.P."/>
            <person name="Tracey A."/>
            <person name="Wood J.M.D."/>
            <person name="Zagrodzka Z.B."/>
            <person name="Johannesson K."/>
            <person name="Butlin R.K."/>
            <person name="Leder E.H."/>
        </authorList>
    </citation>
    <scope>NUCLEOTIDE SEQUENCE [LARGE SCALE GENOMIC DNA]</scope>
    <source>
        <strain evidence="3">Snail1</strain>
        <tissue evidence="3">Muscle</tissue>
    </source>
</reference>
<dbReference type="EMBL" id="JBAMIC010000007">
    <property type="protein sequence ID" value="KAK7105545.1"/>
    <property type="molecule type" value="Genomic_DNA"/>
</dbReference>
<protein>
    <submittedName>
        <fullName evidence="3">Uncharacterized protein</fullName>
    </submittedName>
</protein>
<sequence>MAMPRLKKRNQHFPDLWKVFYFSVLILTKVTVAKTQCARFDFPSLSSNLTVTAGKESVVTFPFELQTDRCPGDTSQPHHVYVKGPSSHHDHCVVRLADSTCSNVVNDKHCPCAESGGAAVFNKTVSEADAGVWTWRTGDGVSKTVEVVFNILTAVDRNGTSVPSFNHDVISTTASNNLHDTTFSSTQNNKGFSDIAVEKSVDQGNTAGNDGTKTNTENNDGDDDHDKTKSKQMVDDSNMTKDKDDAADDEGDDGDEPLQGSVITGVIFVCVNIFTIVVVAFIIVTVRKRRKRKREGVVNTAVPARRRPNATLPLPPSNGQYDVTTPKRQEQEHESRTSHNYLSLQGRLSSRIYDEIPAGKERTSEGYLTPVSLQARASQNAYDVVV</sequence>
<proteinExistence type="predicted"/>
<keyword evidence="2" id="KW-1133">Transmembrane helix</keyword>
<feature type="compositionally biased region" description="Polar residues" evidence="1">
    <location>
        <begin position="202"/>
        <end position="218"/>
    </location>
</feature>